<gene>
    <name evidence="4" type="ORF">HW566_00315</name>
</gene>
<dbReference type="CDD" id="cd12797">
    <property type="entry name" value="M23_peptidase"/>
    <property type="match status" value="1"/>
</dbReference>
<dbReference type="InterPro" id="IPR011055">
    <property type="entry name" value="Dup_hybrid_motif"/>
</dbReference>
<dbReference type="InterPro" id="IPR050570">
    <property type="entry name" value="Cell_wall_metabolism_enzyme"/>
</dbReference>
<dbReference type="PANTHER" id="PTHR21666:SF289">
    <property type="entry name" value="L-ALA--D-GLU ENDOPEPTIDASE"/>
    <property type="match status" value="1"/>
</dbReference>
<feature type="signal peptide" evidence="2">
    <location>
        <begin position="1"/>
        <end position="29"/>
    </location>
</feature>
<evidence type="ECO:0000259" key="3">
    <source>
        <dbReference type="Pfam" id="PF01551"/>
    </source>
</evidence>
<dbReference type="Gene3D" id="2.70.70.10">
    <property type="entry name" value="Glucose Permease (Domain IIA)"/>
    <property type="match status" value="1"/>
</dbReference>
<dbReference type="Proteomes" id="UP000509638">
    <property type="component" value="Chromosome"/>
</dbReference>
<name>A0A7D5EW62_9MICO</name>
<dbReference type="PANTHER" id="PTHR21666">
    <property type="entry name" value="PEPTIDASE-RELATED"/>
    <property type="match status" value="1"/>
</dbReference>
<dbReference type="RefSeq" id="WP_178009405.1">
    <property type="nucleotide sequence ID" value="NZ_CP058316.1"/>
</dbReference>
<protein>
    <submittedName>
        <fullName evidence="4">M23 family metallopeptidase</fullName>
    </submittedName>
</protein>
<evidence type="ECO:0000313" key="5">
    <source>
        <dbReference type="Proteomes" id="UP000509638"/>
    </source>
</evidence>
<dbReference type="Pfam" id="PF01551">
    <property type="entry name" value="Peptidase_M23"/>
    <property type="match status" value="1"/>
</dbReference>
<accession>A0A7D5EW62</accession>
<feature type="domain" description="M23ase beta-sheet core" evidence="3">
    <location>
        <begin position="64"/>
        <end position="156"/>
    </location>
</feature>
<proteinExistence type="predicted"/>
<dbReference type="InterPro" id="IPR016047">
    <property type="entry name" value="M23ase_b-sheet_dom"/>
</dbReference>
<feature type="chain" id="PRO_5028820354" evidence="2">
    <location>
        <begin position="30"/>
        <end position="172"/>
    </location>
</feature>
<organism evidence="4 5">
    <name type="scientific">Microbacterium oleivorans</name>
    <dbReference type="NCBI Taxonomy" id="273677"/>
    <lineage>
        <taxon>Bacteria</taxon>
        <taxon>Bacillati</taxon>
        <taxon>Actinomycetota</taxon>
        <taxon>Actinomycetes</taxon>
        <taxon>Micrococcales</taxon>
        <taxon>Microbacteriaceae</taxon>
        <taxon>Microbacterium</taxon>
    </lineage>
</organism>
<dbReference type="AlphaFoldDB" id="A0A7D5EW62"/>
<evidence type="ECO:0000313" key="4">
    <source>
        <dbReference type="EMBL" id="QLD10368.1"/>
    </source>
</evidence>
<dbReference type="GO" id="GO:0004222">
    <property type="term" value="F:metalloendopeptidase activity"/>
    <property type="evidence" value="ECO:0007669"/>
    <property type="project" value="TreeGrafter"/>
</dbReference>
<evidence type="ECO:0000256" key="2">
    <source>
        <dbReference type="SAM" id="SignalP"/>
    </source>
</evidence>
<evidence type="ECO:0000256" key="1">
    <source>
        <dbReference type="ARBA" id="ARBA00022729"/>
    </source>
</evidence>
<reference evidence="4 5" key="1">
    <citation type="submission" date="2020-06" db="EMBL/GenBank/DDBJ databases">
        <authorList>
            <person name="Jo H."/>
        </authorList>
    </citation>
    <scope>NUCLEOTIDE SEQUENCE [LARGE SCALE GENOMIC DNA]</scope>
    <source>
        <strain evidence="4 5">I46</strain>
    </source>
</reference>
<dbReference type="EMBL" id="CP058316">
    <property type="protein sequence ID" value="QLD10368.1"/>
    <property type="molecule type" value="Genomic_DNA"/>
</dbReference>
<dbReference type="SUPFAM" id="SSF51261">
    <property type="entry name" value="Duplicated hybrid motif"/>
    <property type="match status" value="1"/>
</dbReference>
<keyword evidence="1 2" id="KW-0732">Signal</keyword>
<sequence length="172" mass="17218">MPRHAARSVGAIAVAVAVTVALSSTTAGAAVGRDDPTNARWLPPVASPTVVRGFEAPEHAYAAGHRGVDLRSGADEVVVAPALGVVAFAGPVAGRSVITIDHGDGFVSSLEPVDAVVAVGASVAVGEPVGVLSPEGHVGPGTVHFGVRHRGEYVNPLLLVGGFERAVLLPCC</sequence>